<accession>A0A848H9X4</accession>
<evidence type="ECO:0000256" key="1">
    <source>
        <dbReference type="ARBA" id="ARBA00006987"/>
    </source>
</evidence>
<dbReference type="RefSeq" id="WP_169420516.1">
    <property type="nucleotide sequence ID" value="NZ_JABBFX010000002.1"/>
</dbReference>
<organism evidence="3 4">
    <name type="scientific">Ramlibacter agri</name>
    <dbReference type="NCBI Taxonomy" id="2728837"/>
    <lineage>
        <taxon>Bacteria</taxon>
        <taxon>Pseudomonadati</taxon>
        <taxon>Pseudomonadota</taxon>
        <taxon>Betaproteobacteria</taxon>
        <taxon>Burkholderiales</taxon>
        <taxon>Comamonadaceae</taxon>
        <taxon>Ramlibacter</taxon>
    </lineage>
</organism>
<dbReference type="PIRSF" id="PIRSF017082">
    <property type="entry name" value="YflP"/>
    <property type="match status" value="1"/>
</dbReference>
<dbReference type="SUPFAM" id="SSF53850">
    <property type="entry name" value="Periplasmic binding protein-like II"/>
    <property type="match status" value="1"/>
</dbReference>
<feature type="signal peptide" evidence="2">
    <location>
        <begin position="1"/>
        <end position="23"/>
    </location>
</feature>
<keyword evidence="4" id="KW-1185">Reference proteome</keyword>
<dbReference type="Gene3D" id="3.40.190.10">
    <property type="entry name" value="Periplasmic binding protein-like II"/>
    <property type="match status" value="1"/>
</dbReference>
<evidence type="ECO:0000313" key="3">
    <source>
        <dbReference type="EMBL" id="NML46240.1"/>
    </source>
</evidence>
<dbReference type="CDD" id="cd13578">
    <property type="entry name" value="PBP2_Bug27"/>
    <property type="match status" value="1"/>
</dbReference>
<dbReference type="Gene3D" id="3.40.190.150">
    <property type="entry name" value="Bordetella uptake gene, domain 1"/>
    <property type="match status" value="1"/>
</dbReference>
<reference evidence="3 4" key="1">
    <citation type="submission" date="2020-04" db="EMBL/GenBank/DDBJ databases">
        <title>Ramlibacter sp. G-1-2-2 isolated from soil.</title>
        <authorList>
            <person name="Dahal R.H."/>
        </authorList>
    </citation>
    <scope>NUCLEOTIDE SEQUENCE [LARGE SCALE GENOMIC DNA]</scope>
    <source>
        <strain evidence="3 4">G-1-2-2</strain>
    </source>
</reference>
<dbReference type="Pfam" id="PF03401">
    <property type="entry name" value="TctC"/>
    <property type="match status" value="1"/>
</dbReference>
<dbReference type="InterPro" id="IPR005064">
    <property type="entry name" value="BUG"/>
</dbReference>
<name>A0A848H9X4_9BURK</name>
<gene>
    <name evidence="3" type="ORF">HHL11_21000</name>
</gene>
<dbReference type="PANTHER" id="PTHR42928:SF5">
    <property type="entry name" value="BLR1237 PROTEIN"/>
    <property type="match status" value="1"/>
</dbReference>
<dbReference type="InterPro" id="IPR042100">
    <property type="entry name" value="Bug_dom1"/>
</dbReference>
<dbReference type="AlphaFoldDB" id="A0A848H9X4"/>
<dbReference type="EMBL" id="JABBFX010000002">
    <property type="protein sequence ID" value="NML46240.1"/>
    <property type="molecule type" value="Genomic_DNA"/>
</dbReference>
<dbReference type="PANTHER" id="PTHR42928">
    <property type="entry name" value="TRICARBOXYLATE-BINDING PROTEIN"/>
    <property type="match status" value="1"/>
</dbReference>
<protein>
    <submittedName>
        <fullName evidence="3">Tripartite tricarboxylate transporter substrate binding protein</fullName>
    </submittedName>
</protein>
<feature type="chain" id="PRO_5032625972" evidence="2">
    <location>
        <begin position="24"/>
        <end position="325"/>
    </location>
</feature>
<sequence>MKFQRRQVLAAFAAGAVSPFALAQANWPTKPIKIVVPFGPGGVADLTARAVGEALGAKLGQAVIIDNKPGAGGITGGDAVVRAAPDGYTLFLMSNGTAVSAGLFSKLPFDPQKDFAPISLLGTFDLAVIVPENSRFKNLGELLAAAKANPGKLNIATIAVGSTQNLAAELFKTTAGIDVQVVPFNGSPMVITALRGGQVDAAIEILAPLKGQIQSKALRPLAVLGERRPADMKDVPTVAESGGALAGFNVASWNALAAPAHTPKEIITKLNHELQALLMQPEMKKKLADINVDARSSTPEQLAGLLSSEIKRWSDVIARAKIPRQ</sequence>
<evidence type="ECO:0000313" key="4">
    <source>
        <dbReference type="Proteomes" id="UP000541185"/>
    </source>
</evidence>
<proteinExistence type="inferred from homology"/>
<evidence type="ECO:0000256" key="2">
    <source>
        <dbReference type="SAM" id="SignalP"/>
    </source>
</evidence>
<dbReference type="Proteomes" id="UP000541185">
    <property type="component" value="Unassembled WGS sequence"/>
</dbReference>
<comment type="caution">
    <text evidence="3">The sequence shown here is derived from an EMBL/GenBank/DDBJ whole genome shotgun (WGS) entry which is preliminary data.</text>
</comment>
<keyword evidence="2" id="KW-0732">Signal</keyword>
<comment type="similarity">
    <text evidence="1">Belongs to the UPF0065 (bug) family.</text>
</comment>